<dbReference type="NCBIfam" id="TIGR02521">
    <property type="entry name" value="type_IV_pilW"/>
    <property type="match status" value="1"/>
</dbReference>
<dbReference type="PROSITE" id="PS51257">
    <property type="entry name" value="PROKAR_LIPOPROTEIN"/>
    <property type="match status" value="1"/>
</dbReference>
<dbReference type="AlphaFoldDB" id="A0A2M8RZ28"/>
<keyword evidence="3" id="KW-1185">Reference proteome</keyword>
<dbReference type="PROSITE" id="PS50005">
    <property type="entry name" value="TPR"/>
    <property type="match status" value="1"/>
</dbReference>
<dbReference type="OrthoDB" id="9814042at2"/>
<name>A0A2M8RZ28_9PAST</name>
<dbReference type="InterPro" id="IPR019734">
    <property type="entry name" value="TPR_rpt"/>
</dbReference>
<dbReference type="Proteomes" id="UP000230282">
    <property type="component" value="Unassembled WGS sequence"/>
</dbReference>
<keyword evidence="1" id="KW-0802">TPR repeat</keyword>
<sequence>MQQLIGKILLISGIIFFLSACVSGSSTNSTDFDRRQAAKARVELGLGYLNQGDTALAKLNLDKALSYAPDYYLVHSALAYFYQRQGDTQRAQEAYLSAIKADSQQGDVLNNYGAFLCAQGEYSQAYQQFRQALDTPNYYNQADTYENMALCASAEKNTALYRQYLDLLSKQAPERARALAKIAE</sequence>
<dbReference type="InterPro" id="IPR013360">
    <property type="entry name" value="Pilus_4_PilW"/>
</dbReference>
<accession>A0A2M8RZ28</accession>
<dbReference type="InterPro" id="IPR011990">
    <property type="entry name" value="TPR-like_helical_dom_sf"/>
</dbReference>
<proteinExistence type="predicted"/>
<dbReference type="EMBL" id="PHGZ01000001">
    <property type="protein sequence ID" value="PJG84142.1"/>
    <property type="molecule type" value="Genomic_DNA"/>
</dbReference>
<dbReference type="Gene3D" id="1.25.40.10">
    <property type="entry name" value="Tetratricopeptide repeat domain"/>
    <property type="match status" value="1"/>
</dbReference>
<organism evidence="2 3">
    <name type="scientific">Caviibacterium pharyngocola</name>
    <dbReference type="NCBI Taxonomy" id="28159"/>
    <lineage>
        <taxon>Bacteria</taxon>
        <taxon>Pseudomonadati</taxon>
        <taxon>Pseudomonadota</taxon>
        <taxon>Gammaproteobacteria</taxon>
        <taxon>Pasteurellales</taxon>
        <taxon>Pasteurellaceae</taxon>
        <taxon>Caviibacterium</taxon>
    </lineage>
</organism>
<evidence type="ECO:0000313" key="2">
    <source>
        <dbReference type="EMBL" id="PJG84142.1"/>
    </source>
</evidence>
<evidence type="ECO:0000256" key="1">
    <source>
        <dbReference type="PROSITE-ProRule" id="PRU00339"/>
    </source>
</evidence>
<dbReference type="SUPFAM" id="SSF48452">
    <property type="entry name" value="TPR-like"/>
    <property type="match status" value="1"/>
</dbReference>
<reference evidence="2 3" key="1">
    <citation type="submission" date="2017-11" db="EMBL/GenBank/DDBJ databases">
        <title>Reclassification of Bisgaard taxon 5 as Caviibacterium pharyngocola gen. nov., sp. nov.</title>
        <authorList>
            <person name="Christensen H."/>
        </authorList>
    </citation>
    <scope>NUCLEOTIDE SEQUENCE [LARGE SCALE GENOMIC DNA]</scope>
    <source>
        <strain evidence="2 3">7_3</strain>
    </source>
</reference>
<feature type="repeat" description="TPR" evidence="1">
    <location>
        <begin position="38"/>
        <end position="71"/>
    </location>
</feature>
<dbReference type="RefSeq" id="WP_100295491.1">
    <property type="nucleotide sequence ID" value="NZ_PHGZ01000001.1"/>
</dbReference>
<protein>
    <submittedName>
        <fullName evidence="2">Type IV pilus biogenesis/stability protein PilW</fullName>
    </submittedName>
</protein>
<dbReference type="SMART" id="SM00028">
    <property type="entry name" value="TPR"/>
    <property type="match status" value="3"/>
</dbReference>
<comment type="caution">
    <text evidence="2">The sequence shown here is derived from an EMBL/GenBank/DDBJ whole genome shotgun (WGS) entry which is preliminary data.</text>
</comment>
<dbReference type="Pfam" id="PF13181">
    <property type="entry name" value="TPR_8"/>
    <property type="match status" value="2"/>
</dbReference>
<gene>
    <name evidence="2" type="ORF">CVP04_00055</name>
</gene>
<evidence type="ECO:0000313" key="3">
    <source>
        <dbReference type="Proteomes" id="UP000230282"/>
    </source>
</evidence>